<feature type="binding site" evidence="19">
    <location>
        <position position="62"/>
    </location>
    <ligand>
        <name>GTP</name>
        <dbReference type="ChEBI" id="CHEBI:37565"/>
    </ligand>
</feature>
<dbReference type="EMBL" id="CACRST010000017">
    <property type="protein sequence ID" value="VYT10366.1"/>
    <property type="molecule type" value="Genomic_DNA"/>
</dbReference>
<evidence type="ECO:0000256" key="15">
    <source>
        <dbReference type="ARBA" id="ARBA00023134"/>
    </source>
</evidence>
<protein>
    <recommendedName>
        <fullName evidence="16">Adenosylcobinamide kinase</fullName>
        <ecNumber evidence="8">2.7.1.156</ecNumber>
        <ecNumber evidence="9">2.7.7.62</ecNumber>
    </recommendedName>
    <alternativeName>
        <fullName evidence="17">Adenosylcobinamide-phosphate guanylyltransferase</fullName>
    </alternativeName>
</protein>
<feature type="binding site" evidence="19">
    <location>
        <position position="81"/>
    </location>
    <ligand>
        <name>GTP</name>
        <dbReference type="ChEBI" id="CHEBI:37565"/>
    </ligand>
</feature>
<evidence type="ECO:0000256" key="7">
    <source>
        <dbReference type="ARBA" id="ARBA00007490"/>
    </source>
</evidence>
<evidence type="ECO:0000256" key="16">
    <source>
        <dbReference type="ARBA" id="ARBA00029570"/>
    </source>
</evidence>
<evidence type="ECO:0000256" key="12">
    <source>
        <dbReference type="ARBA" id="ARBA00022741"/>
    </source>
</evidence>
<dbReference type="CDD" id="cd00544">
    <property type="entry name" value="CobU"/>
    <property type="match status" value="1"/>
</dbReference>
<dbReference type="PIRSF" id="PIRSF006135">
    <property type="entry name" value="CobU"/>
    <property type="match status" value="1"/>
</dbReference>
<comment type="pathway">
    <text evidence="6">Cofactor biosynthesis; adenosylcobalamin biosynthesis; adenosylcobalamin from cob(II)yrinate a,c-diamide: step 5/7.</text>
</comment>
<dbReference type="Gene3D" id="3.40.50.300">
    <property type="entry name" value="P-loop containing nucleotide triphosphate hydrolases"/>
    <property type="match status" value="1"/>
</dbReference>
<name>A0A6N2U4G2_9FIRM</name>
<dbReference type="EC" id="2.7.1.156" evidence="8"/>
<evidence type="ECO:0000256" key="8">
    <source>
        <dbReference type="ARBA" id="ARBA00012016"/>
    </source>
</evidence>
<evidence type="ECO:0000256" key="2">
    <source>
        <dbReference type="ARBA" id="ARBA00000711"/>
    </source>
</evidence>
<evidence type="ECO:0000256" key="19">
    <source>
        <dbReference type="PIRSR" id="PIRSR006135-2"/>
    </source>
</evidence>
<dbReference type="GO" id="GO:0005525">
    <property type="term" value="F:GTP binding"/>
    <property type="evidence" value="ECO:0007669"/>
    <property type="project" value="UniProtKB-KW"/>
</dbReference>
<evidence type="ECO:0000256" key="9">
    <source>
        <dbReference type="ARBA" id="ARBA00012523"/>
    </source>
</evidence>
<dbReference type="PANTHER" id="PTHR34848:SF1">
    <property type="entry name" value="BIFUNCTIONAL ADENOSYLCOBALAMIN BIOSYNTHESIS PROTEIN COBU"/>
    <property type="match status" value="1"/>
</dbReference>
<dbReference type="GO" id="GO:0043752">
    <property type="term" value="F:adenosylcobinamide kinase activity"/>
    <property type="evidence" value="ECO:0007669"/>
    <property type="project" value="UniProtKB-EC"/>
</dbReference>
<dbReference type="AlphaFoldDB" id="A0A6N2U4G2"/>
<dbReference type="EC" id="2.7.7.62" evidence="9"/>
<dbReference type="Pfam" id="PF02283">
    <property type="entry name" value="CobU"/>
    <property type="match status" value="1"/>
</dbReference>
<proteinExistence type="inferred from homology"/>
<dbReference type="RefSeq" id="WP_156354144.1">
    <property type="nucleotide sequence ID" value="NZ_CACRST010000017.1"/>
</dbReference>
<evidence type="ECO:0000256" key="14">
    <source>
        <dbReference type="ARBA" id="ARBA00022840"/>
    </source>
</evidence>
<evidence type="ECO:0000256" key="18">
    <source>
        <dbReference type="PIRSR" id="PIRSR006135-1"/>
    </source>
</evidence>
<keyword evidence="15 19" id="KW-0342">GTP-binding</keyword>
<evidence type="ECO:0000313" key="20">
    <source>
        <dbReference type="EMBL" id="VYT10366.1"/>
    </source>
</evidence>
<comment type="catalytic activity">
    <reaction evidence="3">
        <text>adenosylcob(III)inamide + GTP = adenosylcob(III)inamide phosphate + GDP + H(+)</text>
        <dbReference type="Rhea" id="RHEA:15765"/>
        <dbReference type="ChEBI" id="CHEBI:2480"/>
        <dbReference type="ChEBI" id="CHEBI:15378"/>
        <dbReference type="ChEBI" id="CHEBI:37565"/>
        <dbReference type="ChEBI" id="CHEBI:58189"/>
        <dbReference type="ChEBI" id="CHEBI:58502"/>
        <dbReference type="EC" id="2.7.1.156"/>
    </reaction>
</comment>
<dbReference type="SUPFAM" id="SSF52540">
    <property type="entry name" value="P-loop containing nucleoside triphosphate hydrolases"/>
    <property type="match status" value="1"/>
</dbReference>
<evidence type="ECO:0000256" key="6">
    <source>
        <dbReference type="ARBA" id="ARBA00005159"/>
    </source>
</evidence>
<feature type="active site" description="GMP-histidine intermediate" evidence="18">
    <location>
        <position position="49"/>
    </location>
</feature>
<dbReference type="GO" id="GO:0009236">
    <property type="term" value="P:cobalamin biosynthetic process"/>
    <property type="evidence" value="ECO:0007669"/>
    <property type="project" value="UniProtKB-UniPathway"/>
</dbReference>
<evidence type="ECO:0000256" key="4">
    <source>
        <dbReference type="ARBA" id="ARBA00003889"/>
    </source>
</evidence>
<dbReference type="PANTHER" id="PTHR34848">
    <property type="match status" value="1"/>
</dbReference>
<dbReference type="InterPro" id="IPR027417">
    <property type="entry name" value="P-loop_NTPase"/>
</dbReference>
<evidence type="ECO:0000256" key="3">
    <source>
        <dbReference type="ARBA" id="ARBA00001522"/>
    </source>
</evidence>
<keyword evidence="13" id="KW-0418">Kinase</keyword>
<gene>
    <name evidence="20" type="primary">cobU_2</name>
    <name evidence="20" type="ORF">BGLFYP119_01812</name>
</gene>
<reference evidence="20" key="1">
    <citation type="submission" date="2019-11" db="EMBL/GenBank/DDBJ databases">
        <authorList>
            <person name="Feng L."/>
        </authorList>
    </citation>
    <scope>NUCLEOTIDE SEQUENCE</scope>
    <source>
        <strain evidence="20">BgluceraseaLFYP119</strain>
    </source>
</reference>
<keyword evidence="10" id="KW-0169">Cobalamin biosynthesis</keyword>
<evidence type="ECO:0000256" key="17">
    <source>
        <dbReference type="ARBA" id="ARBA00030571"/>
    </source>
</evidence>
<dbReference type="InterPro" id="IPR003203">
    <property type="entry name" value="CobU/CobP"/>
</dbReference>
<organism evidence="20">
    <name type="scientific">Blautia glucerasea</name>
    <dbReference type="NCBI Taxonomy" id="536633"/>
    <lineage>
        <taxon>Bacteria</taxon>
        <taxon>Bacillati</taxon>
        <taxon>Bacillota</taxon>
        <taxon>Clostridia</taxon>
        <taxon>Lachnospirales</taxon>
        <taxon>Lachnospiraceae</taxon>
        <taxon>Blautia</taxon>
    </lineage>
</organism>
<feature type="binding site" evidence="19">
    <location>
        <begin position="50"/>
        <end position="53"/>
    </location>
    <ligand>
        <name>GTP</name>
        <dbReference type="ChEBI" id="CHEBI:37565"/>
    </ligand>
</feature>
<comment type="function">
    <text evidence="4">Catalyzes ATP-dependent phosphorylation of adenosylcobinamide and addition of GMP to adenosylcobinamide phosphate.</text>
</comment>
<sequence length="181" mass="20286">MMVLVTGGSGSGKSAFAEDCVLSCGENKRIYIATMYPFDEESKKRVARHRKMRAGKGFETVECFVGLKNLKVSHGSTVLLECMSNLTANEIFREDGAGENTEEEILEGVRRLKEQAGNLIIVTNEIFSDSIFYEKETQNYQRILGAVNQKLAQMADSVVEVVYGIPIYYKKGDRSYEKSLE</sequence>
<dbReference type="GO" id="GO:0005524">
    <property type="term" value="F:ATP binding"/>
    <property type="evidence" value="ECO:0007669"/>
    <property type="project" value="UniProtKB-KW"/>
</dbReference>
<comment type="catalytic activity">
    <reaction evidence="1">
        <text>adenosylcob(III)inamide + ATP = adenosylcob(III)inamide phosphate + ADP + H(+)</text>
        <dbReference type="Rhea" id="RHEA:15769"/>
        <dbReference type="ChEBI" id="CHEBI:2480"/>
        <dbReference type="ChEBI" id="CHEBI:15378"/>
        <dbReference type="ChEBI" id="CHEBI:30616"/>
        <dbReference type="ChEBI" id="CHEBI:58502"/>
        <dbReference type="ChEBI" id="CHEBI:456216"/>
        <dbReference type="EC" id="2.7.1.156"/>
    </reaction>
</comment>
<keyword evidence="11 20" id="KW-0808">Transferase</keyword>
<accession>A0A6N2U4G2</accession>
<dbReference type="UniPathway" id="UPA00148">
    <property type="reaction ID" value="UER00236"/>
</dbReference>
<comment type="pathway">
    <text evidence="5">Cofactor biosynthesis; adenosylcobalamin biosynthesis; adenosylcobalamin from cob(II)yrinate a,c-diamide: step 6/7.</text>
</comment>
<evidence type="ECO:0000256" key="5">
    <source>
        <dbReference type="ARBA" id="ARBA00004692"/>
    </source>
</evidence>
<evidence type="ECO:0000256" key="11">
    <source>
        <dbReference type="ARBA" id="ARBA00022679"/>
    </source>
</evidence>
<dbReference type="GO" id="GO:0008820">
    <property type="term" value="F:cobinamide phosphate guanylyltransferase activity"/>
    <property type="evidence" value="ECO:0007669"/>
    <property type="project" value="UniProtKB-EC"/>
</dbReference>
<evidence type="ECO:0000256" key="1">
    <source>
        <dbReference type="ARBA" id="ARBA00000312"/>
    </source>
</evidence>
<comment type="similarity">
    <text evidence="7">Belongs to the CobU/CobP family.</text>
</comment>
<keyword evidence="12 19" id="KW-0547">Nucleotide-binding</keyword>
<evidence type="ECO:0000256" key="10">
    <source>
        <dbReference type="ARBA" id="ARBA00022573"/>
    </source>
</evidence>
<feature type="binding site" evidence="19">
    <location>
        <begin position="7"/>
        <end position="14"/>
    </location>
    <ligand>
        <name>GTP</name>
        <dbReference type="ChEBI" id="CHEBI:37565"/>
    </ligand>
</feature>
<comment type="catalytic activity">
    <reaction evidence="2">
        <text>adenosylcob(III)inamide phosphate + GTP + H(+) = adenosylcob(III)inamide-GDP + diphosphate</text>
        <dbReference type="Rhea" id="RHEA:22712"/>
        <dbReference type="ChEBI" id="CHEBI:15378"/>
        <dbReference type="ChEBI" id="CHEBI:33019"/>
        <dbReference type="ChEBI" id="CHEBI:37565"/>
        <dbReference type="ChEBI" id="CHEBI:58502"/>
        <dbReference type="ChEBI" id="CHEBI:60487"/>
        <dbReference type="EC" id="2.7.7.62"/>
    </reaction>
</comment>
<evidence type="ECO:0000256" key="13">
    <source>
        <dbReference type="ARBA" id="ARBA00022777"/>
    </source>
</evidence>
<keyword evidence="14" id="KW-0067">ATP-binding</keyword>